<dbReference type="AlphaFoldDB" id="A0AAJ0DH69"/>
<keyword evidence="3" id="KW-1185">Reference proteome</keyword>
<dbReference type="EMBL" id="JAWDJX010000033">
    <property type="protein sequence ID" value="KAK3050279.1"/>
    <property type="molecule type" value="Genomic_DNA"/>
</dbReference>
<gene>
    <name evidence="2" type="ORF">LTR09_008428</name>
</gene>
<organism evidence="2 3">
    <name type="scientific">Extremus antarcticus</name>
    <dbReference type="NCBI Taxonomy" id="702011"/>
    <lineage>
        <taxon>Eukaryota</taxon>
        <taxon>Fungi</taxon>
        <taxon>Dikarya</taxon>
        <taxon>Ascomycota</taxon>
        <taxon>Pezizomycotina</taxon>
        <taxon>Dothideomycetes</taxon>
        <taxon>Dothideomycetidae</taxon>
        <taxon>Mycosphaerellales</taxon>
        <taxon>Extremaceae</taxon>
        <taxon>Extremus</taxon>
    </lineage>
</organism>
<dbReference type="Proteomes" id="UP001271007">
    <property type="component" value="Unassembled WGS sequence"/>
</dbReference>
<sequence>MSFLLELPTELIAHTVRLTSPQDFESFVLSCKTIHAAADKLIDKHNLYKRRYRHLAYNDTLHCELELLHLLASDPVVAEYVRTAALSRCQVAHDGMLPSEKWPALLNDPDGVGSIRRLVRESSSLAVANLDTNEWMQGIEDEHKTADSAYH</sequence>
<dbReference type="InterPro" id="IPR001810">
    <property type="entry name" value="F-box_dom"/>
</dbReference>
<comment type="caution">
    <text evidence="2">The sequence shown here is derived from an EMBL/GenBank/DDBJ whole genome shotgun (WGS) entry which is preliminary data.</text>
</comment>
<protein>
    <recommendedName>
        <fullName evidence="1">F-box domain-containing protein</fullName>
    </recommendedName>
</protein>
<reference evidence="2" key="1">
    <citation type="submission" date="2023-04" db="EMBL/GenBank/DDBJ databases">
        <title>Black Yeasts Isolated from many extreme environments.</title>
        <authorList>
            <person name="Coleine C."/>
            <person name="Stajich J.E."/>
            <person name="Selbmann L."/>
        </authorList>
    </citation>
    <scope>NUCLEOTIDE SEQUENCE</scope>
    <source>
        <strain evidence="2">CCFEE 5312</strain>
    </source>
</reference>
<feature type="domain" description="F-box" evidence="1">
    <location>
        <begin position="1"/>
        <end position="51"/>
    </location>
</feature>
<evidence type="ECO:0000313" key="3">
    <source>
        <dbReference type="Proteomes" id="UP001271007"/>
    </source>
</evidence>
<evidence type="ECO:0000313" key="2">
    <source>
        <dbReference type="EMBL" id="KAK3050279.1"/>
    </source>
</evidence>
<name>A0AAJ0DH69_9PEZI</name>
<accession>A0AAJ0DH69</accession>
<proteinExistence type="predicted"/>
<evidence type="ECO:0000259" key="1">
    <source>
        <dbReference type="PROSITE" id="PS50181"/>
    </source>
</evidence>
<dbReference type="PROSITE" id="PS50181">
    <property type="entry name" value="FBOX"/>
    <property type="match status" value="1"/>
</dbReference>